<gene>
    <name evidence="10" type="ORF">GSCOC_T00018860001</name>
</gene>
<evidence type="ECO:0000259" key="9">
    <source>
        <dbReference type="PROSITE" id="PS50089"/>
    </source>
</evidence>
<dbReference type="Pfam" id="PF13639">
    <property type="entry name" value="zf-RING_2"/>
    <property type="match status" value="1"/>
</dbReference>
<dbReference type="PROSITE" id="PS50089">
    <property type="entry name" value="ZF_RING_2"/>
    <property type="match status" value="1"/>
</dbReference>
<organism evidence="10 11">
    <name type="scientific">Coffea canephora</name>
    <name type="common">Robusta coffee</name>
    <dbReference type="NCBI Taxonomy" id="49390"/>
    <lineage>
        <taxon>Eukaryota</taxon>
        <taxon>Viridiplantae</taxon>
        <taxon>Streptophyta</taxon>
        <taxon>Embryophyta</taxon>
        <taxon>Tracheophyta</taxon>
        <taxon>Spermatophyta</taxon>
        <taxon>Magnoliopsida</taxon>
        <taxon>eudicotyledons</taxon>
        <taxon>Gunneridae</taxon>
        <taxon>Pentapetalae</taxon>
        <taxon>asterids</taxon>
        <taxon>lamiids</taxon>
        <taxon>Gentianales</taxon>
        <taxon>Rubiaceae</taxon>
        <taxon>Ixoroideae</taxon>
        <taxon>Gardenieae complex</taxon>
        <taxon>Bertiereae - Coffeeae clade</taxon>
        <taxon>Coffeeae</taxon>
        <taxon>Coffea</taxon>
    </lineage>
</organism>
<dbReference type="Proteomes" id="UP000295252">
    <property type="component" value="Chromosome IX"/>
</dbReference>
<keyword evidence="5 8" id="KW-0863">Zinc-finger</keyword>
<dbReference type="AlphaFoldDB" id="A0A068U8A3"/>
<dbReference type="SUPFAM" id="SSF57850">
    <property type="entry name" value="RING/U-box"/>
    <property type="match status" value="1"/>
</dbReference>
<dbReference type="InParanoid" id="A0A068U8A3"/>
<proteinExistence type="predicted"/>
<dbReference type="PhylomeDB" id="A0A068U8A3"/>
<evidence type="ECO:0000256" key="8">
    <source>
        <dbReference type="PROSITE-ProRule" id="PRU00175"/>
    </source>
</evidence>
<dbReference type="EC" id="2.3.2.27" evidence="2"/>
<dbReference type="PANTHER" id="PTHR22937:SF222">
    <property type="entry name" value="RING-TYPE E3 UBIQUITIN TRANSFERASE"/>
    <property type="match status" value="1"/>
</dbReference>
<evidence type="ECO:0000313" key="10">
    <source>
        <dbReference type="EMBL" id="CDP04765.1"/>
    </source>
</evidence>
<name>A0A068U8A3_COFCA</name>
<dbReference type="GO" id="GO:0008270">
    <property type="term" value="F:zinc ion binding"/>
    <property type="evidence" value="ECO:0007669"/>
    <property type="project" value="UniProtKB-KW"/>
</dbReference>
<dbReference type="InterPro" id="IPR013083">
    <property type="entry name" value="Znf_RING/FYVE/PHD"/>
</dbReference>
<keyword evidence="11" id="KW-1185">Reference proteome</keyword>
<dbReference type="OrthoDB" id="1411524at2759"/>
<dbReference type="GO" id="GO:0061630">
    <property type="term" value="F:ubiquitin protein ligase activity"/>
    <property type="evidence" value="ECO:0007669"/>
    <property type="project" value="UniProtKB-EC"/>
</dbReference>
<dbReference type="SMART" id="SM00184">
    <property type="entry name" value="RING"/>
    <property type="match status" value="1"/>
</dbReference>
<dbReference type="Gene3D" id="3.30.40.10">
    <property type="entry name" value="Zinc/RING finger domain, C3HC4 (zinc finger)"/>
    <property type="match status" value="1"/>
</dbReference>
<dbReference type="Gramene" id="CDP04765">
    <property type="protein sequence ID" value="CDP04765"/>
    <property type="gene ID" value="GSCOC_T00018860001"/>
</dbReference>
<feature type="domain" description="RING-type" evidence="9">
    <location>
        <begin position="47"/>
        <end position="88"/>
    </location>
</feature>
<evidence type="ECO:0000256" key="4">
    <source>
        <dbReference type="ARBA" id="ARBA00022723"/>
    </source>
</evidence>
<evidence type="ECO:0000256" key="6">
    <source>
        <dbReference type="ARBA" id="ARBA00022786"/>
    </source>
</evidence>
<keyword evidence="7" id="KW-0862">Zinc</keyword>
<sequence>MHLRFSSTFTLEDHTPLGALDREFVNEERNLASFRTFIPADQEPEICVVCQCEYEDEETIGTLECRHEYHADCIKRWLMKKNVCPPCTREGIQQKS</sequence>
<keyword evidence="3" id="KW-0808">Transferase</keyword>
<reference evidence="11" key="1">
    <citation type="journal article" date="2014" name="Science">
        <title>The coffee genome provides insight into the convergent evolution of caffeine biosynthesis.</title>
        <authorList>
            <person name="Denoeud F."/>
            <person name="Carretero-Paulet L."/>
            <person name="Dereeper A."/>
            <person name="Droc G."/>
            <person name="Guyot R."/>
            <person name="Pietrella M."/>
            <person name="Zheng C."/>
            <person name="Alberti A."/>
            <person name="Anthony F."/>
            <person name="Aprea G."/>
            <person name="Aury J.M."/>
            <person name="Bento P."/>
            <person name="Bernard M."/>
            <person name="Bocs S."/>
            <person name="Campa C."/>
            <person name="Cenci A."/>
            <person name="Combes M.C."/>
            <person name="Crouzillat D."/>
            <person name="Da Silva C."/>
            <person name="Daddiego L."/>
            <person name="De Bellis F."/>
            <person name="Dussert S."/>
            <person name="Garsmeur O."/>
            <person name="Gayraud T."/>
            <person name="Guignon V."/>
            <person name="Jahn K."/>
            <person name="Jamilloux V."/>
            <person name="Joet T."/>
            <person name="Labadie K."/>
            <person name="Lan T."/>
            <person name="Leclercq J."/>
            <person name="Lepelley M."/>
            <person name="Leroy T."/>
            <person name="Li L.T."/>
            <person name="Librado P."/>
            <person name="Lopez L."/>
            <person name="Munoz A."/>
            <person name="Noel B."/>
            <person name="Pallavicini A."/>
            <person name="Perrotta G."/>
            <person name="Poncet V."/>
            <person name="Pot D."/>
            <person name="Priyono X."/>
            <person name="Rigoreau M."/>
            <person name="Rouard M."/>
            <person name="Rozas J."/>
            <person name="Tranchant-Dubreuil C."/>
            <person name="VanBuren R."/>
            <person name="Zhang Q."/>
            <person name="Andrade A.C."/>
            <person name="Argout X."/>
            <person name="Bertrand B."/>
            <person name="de Kochko A."/>
            <person name="Graziosi G."/>
            <person name="Henry R.J."/>
            <person name="Jayarama X."/>
            <person name="Ming R."/>
            <person name="Nagai C."/>
            <person name="Rounsley S."/>
            <person name="Sankoff D."/>
            <person name="Giuliano G."/>
            <person name="Albert V.A."/>
            <person name="Wincker P."/>
            <person name="Lashermes P."/>
        </authorList>
    </citation>
    <scope>NUCLEOTIDE SEQUENCE [LARGE SCALE GENOMIC DNA]</scope>
    <source>
        <strain evidence="11">cv. DH200-94</strain>
    </source>
</reference>
<accession>A0A068U8A3</accession>
<evidence type="ECO:0000313" key="11">
    <source>
        <dbReference type="Proteomes" id="UP000295252"/>
    </source>
</evidence>
<evidence type="ECO:0000256" key="5">
    <source>
        <dbReference type="ARBA" id="ARBA00022771"/>
    </source>
</evidence>
<keyword evidence="6" id="KW-0833">Ubl conjugation pathway</keyword>
<dbReference type="PANTHER" id="PTHR22937">
    <property type="entry name" value="E3 UBIQUITIN-PROTEIN LIGASE RNF165"/>
    <property type="match status" value="1"/>
</dbReference>
<dbReference type="InterPro" id="IPR045191">
    <property type="entry name" value="MBR1/2-like"/>
</dbReference>
<evidence type="ECO:0000256" key="7">
    <source>
        <dbReference type="ARBA" id="ARBA00022833"/>
    </source>
</evidence>
<protein>
    <recommendedName>
        <fullName evidence="2">RING-type E3 ubiquitin transferase</fullName>
        <ecNumber evidence="2">2.3.2.27</ecNumber>
    </recommendedName>
</protein>
<dbReference type="GO" id="GO:0005634">
    <property type="term" value="C:nucleus"/>
    <property type="evidence" value="ECO:0007669"/>
    <property type="project" value="TreeGrafter"/>
</dbReference>
<keyword evidence="4" id="KW-0479">Metal-binding</keyword>
<dbReference type="EMBL" id="HG739097">
    <property type="protein sequence ID" value="CDP04765.1"/>
    <property type="molecule type" value="Genomic_DNA"/>
</dbReference>
<dbReference type="InterPro" id="IPR001841">
    <property type="entry name" value="Znf_RING"/>
</dbReference>
<evidence type="ECO:0000256" key="2">
    <source>
        <dbReference type="ARBA" id="ARBA00012483"/>
    </source>
</evidence>
<evidence type="ECO:0000256" key="1">
    <source>
        <dbReference type="ARBA" id="ARBA00000900"/>
    </source>
</evidence>
<comment type="catalytic activity">
    <reaction evidence="1">
        <text>S-ubiquitinyl-[E2 ubiquitin-conjugating enzyme]-L-cysteine + [acceptor protein]-L-lysine = [E2 ubiquitin-conjugating enzyme]-L-cysteine + N(6)-ubiquitinyl-[acceptor protein]-L-lysine.</text>
        <dbReference type="EC" id="2.3.2.27"/>
    </reaction>
</comment>
<evidence type="ECO:0000256" key="3">
    <source>
        <dbReference type="ARBA" id="ARBA00022679"/>
    </source>
</evidence>